<dbReference type="GO" id="GO:0006013">
    <property type="term" value="P:mannose metabolic process"/>
    <property type="evidence" value="ECO:0007669"/>
    <property type="project" value="InterPro"/>
</dbReference>
<dbReference type="OrthoDB" id="10261055at2759"/>
<dbReference type="GO" id="GO:0004559">
    <property type="term" value="F:alpha-mannosidase activity"/>
    <property type="evidence" value="ECO:0007669"/>
    <property type="project" value="InterPro"/>
</dbReference>
<dbReference type="InterPro" id="IPR050843">
    <property type="entry name" value="Glycosyl_Hydrlase_38"/>
</dbReference>
<accession>A0A8J2J2G5</accession>
<dbReference type="GO" id="GO:0006491">
    <property type="term" value="P:N-glycan processing"/>
    <property type="evidence" value="ECO:0007669"/>
    <property type="project" value="TreeGrafter"/>
</dbReference>
<feature type="non-terminal residue" evidence="2">
    <location>
        <position position="1"/>
    </location>
</feature>
<dbReference type="PANTHER" id="PTHR11607">
    <property type="entry name" value="ALPHA-MANNOSIDASE"/>
    <property type="match status" value="1"/>
</dbReference>
<keyword evidence="3" id="KW-1185">Reference proteome</keyword>
<dbReference type="GO" id="GO:0000139">
    <property type="term" value="C:Golgi membrane"/>
    <property type="evidence" value="ECO:0007669"/>
    <property type="project" value="TreeGrafter"/>
</dbReference>
<feature type="domain" description="Glycosyl hydrolase family 38 C-terminal" evidence="1">
    <location>
        <begin position="1"/>
        <end position="65"/>
    </location>
</feature>
<dbReference type="Pfam" id="PF07748">
    <property type="entry name" value="Glyco_hydro_38C"/>
    <property type="match status" value="1"/>
</dbReference>
<gene>
    <name evidence="2" type="ORF">AFUS01_LOCUS1659</name>
</gene>
<protein>
    <recommendedName>
        <fullName evidence="1">Glycosyl hydrolase family 38 C-terminal domain-containing protein</fullName>
    </recommendedName>
</protein>
<reference evidence="2" key="1">
    <citation type="submission" date="2021-06" db="EMBL/GenBank/DDBJ databases">
        <authorList>
            <person name="Hodson N. C."/>
            <person name="Mongue J. A."/>
            <person name="Jaron S. K."/>
        </authorList>
    </citation>
    <scope>NUCLEOTIDE SEQUENCE</scope>
</reference>
<comment type="caution">
    <text evidence="2">The sequence shown here is derived from an EMBL/GenBank/DDBJ whole genome shotgun (WGS) entry which is preliminary data.</text>
</comment>
<dbReference type="EMBL" id="CAJVCH010009200">
    <property type="protein sequence ID" value="CAG7666249.1"/>
    <property type="molecule type" value="Genomic_DNA"/>
</dbReference>
<dbReference type="AlphaFoldDB" id="A0A8J2J2G5"/>
<dbReference type="PANTHER" id="PTHR11607:SF3">
    <property type="entry name" value="LYSOSOMAL ALPHA-MANNOSIDASE"/>
    <property type="match status" value="1"/>
</dbReference>
<name>A0A8J2J2G5_9HEXA</name>
<evidence type="ECO:0000259" key="1">
    <source>
        <dbReference type="Pfam" id="PF07748"/>
    </source>
</evidence>
<dbReference type="Proteomes" id="UP000708208">
    <property type="component" value="Unassembled WGS sequence"/>
</dbReference>
<proteinExistence type="predicted"/>
<organism evidence="2 3">
    <name type="scientific">Allacma fusca</name>
    <dbReference type="NCBI Taxonomy" id="39272"/>
    <lineage>
        <taxon>Eukaryota</taxon>
        <taxon>Metazoa</taxon>
        <taxon>Ecdysozoa</taxon>
        <taxon>Arthropoda</taxon>
        <taxon>Hexapoda</taxon>
        <taxon>Collembola</taxon>
        <taxon>Symphypleona</taxon>
        <taxon>Sminthuridae</taxon>
        <taxon>Allacma</taxon>
    </lineage>
</organism>
<sequence length="68" mass="7626">MRVSTEIQNEDIFYTDSNGYQMMRRKTLPTNPIQGNYYPVATSAFIEDSNLRMTMLTAQPGGGSSLKS</sequence>
<evidence type="ECO:0000313" key="3">
    <source>
        <dbReference type="Proteomes" id="UP000708208"/>
    </source>
</evidence>
<evidence type="ECO:0000313" key="2">
    <source>
        <dbReference type="EMBL" id="CAG7666249.1"/>
    </source>
</evidence>
<dbReference type="InterPro" id="IPR011682">
    <property type="entry name" value="Glyco_hydro_38_C"/>
</dbReference>